<dbReference type="SUPFAM" id="SSF54001">
    <property type="entry name" value="Cysteine proteinases"/>
    <property type="match status" value="1"/>
</dbReference>
<dbReference type="SUPFAM" id="SSF57850">
    <property type="entry name" value="RING/U-box"/>
    <property type="match status" value="1"/>
</dbReference>
<evidence type="ECO:0000256" key="10">
    <source>
        <dbReference type="SAM" id="MobiDB-lite"/>
    </source>
</evidence>
<dbReference type="InterPro" id="IPR018200">
    <property type="entry name" value="USP_CS"/>
</dbReference>
<dbReference type="Gene3D" id="3.90.70.10">
    <property type="entry name" value="Cysteine proteinases"/>
    <property type="match status" value="2"/>
</dbReference>
<dbReference type="InterPro" id="IPR028889">
    <property type="entry name" value="USP"/>
</dbReference>
<evidence type="ECO:0000256" key="6">
    <source>
        <dbReference type="ARBA" id="ARBA00022807"/>
    </source>
</evidence>
<dbReference type="GO" id="GO:0008270">
    <property type="term" value="F:zinc ion binding"/>
    <property type="evidence" value="ECO:0007669"/>
    <property type="project" value="UniProtKB-KW"/>
</dbReference>
<dbReference type="SMART" id="SM00165">
    <property type="entry name" value="UBA"/>
    <property type="match status" value="1"/>
</dbReference>
<evidence type="ECO:0000256" key="4">
    <source>
        <dbReference type="ARBA" id="ARBA00022723"/>
    </source>
</evidence>
<evidence type="ECO:0000256" key="1">
    <source>
        <dbReference type="ARBA" id="ARBA00000707"/>
    </source>
</evidence>
<dbReference type="PROSITE" id="PS00973">
    <property type="entry name" value="USP_2"/>
    <property type="match status" value="1"/>
</dbReference>
<keyword evidence="7" id="KW-0862">Zinc</keyword>
<feature type="compositionally biased region" description="Polar residues" evidence="10">
    <location>
        <begin position="367"/>
        <end position="379"/>
    </location>
</feature>
<dbReference type="EC" id="3.4.19.12" evidence="9"/>
<keyword evidence="14" id="KW-1185">Reference proteome</keyword>
<dbReference type="PROSITE" id="PS50271">
    <property type="entry name" value="ZF_UBP"/>
    <property type="match status" value="1"/>
</dbReference>
<dbReference type="Pfam" id="PF00627">
    <property type="entry name" value="UBA"/>
    <property type="match status" value="1"/>
</dbReference>
<comment type="catalytic activity">
    <reaction evidence="1 9">
        <text>Thiol-dependent hydrolysis of ester, thioester, amide, peptide and isopeptide bonds formed by the C-terminal Gly of ubiquitin (a 76-residue protein attached to proteins as an intracellular targeting signal).</text>
        <dbReference type="EC" id="3.4.19.12"/>
    </reaction>
</comment>
<dbReference type="PROSITE" id="PS50030">
    <property type="entry name" value="UBA"/>
    <property type="match status" value="1"/>
</dbReference>
<dbReference type="InterPro" id="IPR038765">
    <property type="entry name" value="Papain-like_cys_pep_sf"/>
</dbReference>
<dbReference type="InterPro" id="IPR013083">
    <property type="entry name" value="Znf_RING/FYVE/PHD"/>
</dbReference>
<evidence type="ECO:0000256" key="3">
    <source>
        <dbReference type="ARBA" id="ARBA00022670"/>
    </source>
</evidence>
<feature type="domain" description="USP" evidence="12">
    <location>
        <begin position="109"/>
        <end position="450"/>
    </location>
</feature>
<keyword evidence="9" id="KW-0378">Hydrolase</keyword>
<accession>A0A914MMD8</accession>
<dbReference type="InterPro" id="IPR015940">
    <property type="entry name" value="UBA"/>
</dbReference>
<keyword evidence="9" id="KW-0833">Ubl conjugation pathway</keyword>
<dbReference type="InterPro" id="IPR050164">
    <property type="entry name" value="Peptidase_C19"/>
</dbReference>
<evidence type="ECO:0000256" key="2">
    <source>
        <dbReference type="ARBA" id="ARBA00009085"/>
    </source>
</evidence>
<dbReference type="PROSITE" id="PS00972">
    <property type="entry name" value="USP_1"/>
    <property type="match status" value="1"/>
</dbReference>
<dbReference type="WBParaSite" id="Minc3s02200g28804">
    <property type="protein sequence ID" value="Minc3s02200g28804"/>
    <property type="gene ID" value="Minc3s02200g28804"/>
</dbReference>
<keyword evidence="5 8" id="KW-0863">Zinc-finger</keyword>
<protein>
    <recommendedName>
        <fullName evidence="9">Ubiquitin carboxyl-terminal hydrolase</fullName>
        <ecNumber evidence="9">3.4.19.12</ecNumber>
    </recommendedName>
</protein>
<evidence type="ECO:0000259" key="11">
    <source>
        <dbReference type="PROSITE" id="PS50030"/>
    </source>
</evidence>
<feature type="domain" description="UBA" evidence="11">
    <location>
        <begin position="316"/>
        <end position="357"/>
    </location>
</feature>
<keyword evidence="6 9" id="KW-0788">Thiol protease</keyword>
<reference evidence="15" key="1">
    <citation type="submission" date="2022-11" db="UniProtKB">
        <authorList>
            <consortium name="WormBaseParasite"/>
        </authorList>
    </citation>
    <scope>IDENTIFICATION</scope>
</reference>
<evidence type="ECO:0000256" key="7">
    <source>
        <dbReference type="ARBA" id="ARBA00022833"/>
    </source>
</evidence>
<evidence type="ECO:0000259" key="13">
    <source>
        <dbReference type="PROSITE" id="PS50271"/>
    </source>
</evidence>
<dbReference type="GO" id="GO:0005634">
    <property type="term" value="C:nucleus"/>
    <property type="evidence" value="ECO:0007669"/>
    <property type="project" value="TreeGrafter"/>
</dbReference>
<evidence type="ECO:0000313" key="15">
    <source>
        <dbReference type="WBParaSite" id="Minc3s02200g28804"/>
    </source>
</evidence>
<feature type="domain" description="UBP-type" evidence="13">
    <location>
        <begin position="1"/>
        <end position="67"/>
    </location>
</feature>
<dbReference type="PANTHER" id="PTHR24006:SF664">
    <property type="entry name" value="UBIQUITIN CARBOXYL-TERMINAL HYDROLASE"/>
    <property type="match status" value="1"/>
</dbReference>
<dbReference type="GO" id="GO:0016579">
    <property type="term" value="P:protein deubiquitination"/>
    <property type="evidence" value="ECO:0007669"/>
    <property type="project" value="InterPro"/>
</dbReference>
<evidence type="ECO:0000256" key="8">
    <source>
        <dbReference type="PROSITE-ProRule" id="PRU00502"/>
    </source>
</evidence>
<dbReference type="PROSITE" id="PS50235">
    <property type="entry name" value="USP_3"/>
    <property type="match status" value="1"/>
</dbReference>
<comment type="similarity">
    <text evidence="2 9">Belongs to the peptidase C19 family.</text>
</comment>
<evidence type="ECO:0000256" key="5">
    <source>
        <dbReference type="ARBA" id="ARBA00022771"/>
    </source>
</evidence>
<dbReference type="InterPro" id="IPR001607">
    <property type="entry name" value="Znf_UBP"/>
</dbReference>
<dbReference type="Proteomes" id="UP000887563">
    <property type="component" value="Unplaced"/>
</dbReference>
<feature type="region of interest" description="Disordered" evidence="10">
    <location>
        <begin position="362"/>
        <end position="387"/>
    </location>
</feature>
<evidence type="ECO:0000313" key="14">
    <source>
        <dbReference type="Proteomes" id="UP000887563"/>
    </source>
</evidence>
<keyword evidence="4" id="KW-0479">Metal-binding</keyword>
<dbReference type="GO" id="GO:0004843">
    <property type="term" value="F:cysteine-type deubiquitinase activity"/>
    <property type="evidence" value="ECO:0007669"/>
    <property type="project" value="UniProtKB-UniRule"/>
</dbReference>
<dbReference type="GO" id="GO:0005829">
    <property type="term" value="C:cytosol"/>
    <property type="evidence" value="ECO:0007669"/>
    <property type="project" value="TreeGrafter"/>
</dbReference>
<name>A0A914MMD8_MELIC</name>
<sequence length="450" mass="50587">MCGRYAPMSGVKGNGHAKTHYEETGYPLVVKLGTIADGDGDIYSYSEDAPVRDPLLGKHLAHFGLSIDKFTKTEKTTLELELDANLKHEFSTIQEEGASLKNVYGSGFTGLINLGSSCYINSVLQMLYNVPDFLKVYGDNSENLFNKISPLNSYEDFNCQLAKIVKSLQSGEYSKEGQKENGIRPLVFRRLAGRGHVEFSTAKQQDAEEYIRHLFDKIDNNVKGELNPVNSFRFYLVSRFVDELSGCVRYSKREETILALPVPLQECRDRFTYLDNYQIKKLDVDVEMDDSIDLTAFYSEGKIQPDEQPFPDVNPDVNQEIVLQLMDMGFTENASIKASIHTKNAGLESAANWILQHMDDADLNEPLPSQSTGAPTTESKGIPPKEVRNGSGQYKLCAFISHMGSSPHSGHYVAHVKRDDGFWYIFNDEKVAISQNPPKSLGYLYMYKRD</sequence>
<dbReference type="Pfam" id="PF02148">
    <property type="entry name" value="zf-UBP"/>
    <property type="match status" value="1"/>
</dbReference>
<proteinExistence type="inferred from homology"/>
<organism evidence="14 15">
    <name type="scientific">Meloidogyne incognita</name>
    <name type="common">Southern root-knot nematode worm</name>
    <name type="synonym">Oxyuris incognita</name>
    <dbReference type="NCBI Taxonomy" id="6306"/>
    <lineage>
        <taxon>Eukaryota</taxon>
        <taxon>Metazoa</taxon>
        <taxon>Ecdysozoa</taxon>
        <taxon>Nematoda</taxon>
        <taxon>Chromadorea</taxon>
        <taxon>Rhabditida</taxon>
        <taxon>Tylenchina</taxon>
        <taxon>Tylenchomorpha</taxon>
        <taxon>Tylenchoidea</taxon>
        <taxon>Meloidogynidae</taxon>
        <taxon>Meloidogyninae</taxon>
        <taxon>Meloidogyne</taxon>
        <taxon>Meloidogyne incognita group</taxon>
    </lineage>
</organism>
<dbReference type="InterPro" id="IPR001394">
    <property type="entry name" value="Peptidase_C19_UCH"/>
</dbReference>
<evidence type="ECO:0000259" key="12">
    <source>
        <dbReference type="PROSITE" id="PS50235"/>
    </source>
</evidence>
<dbReference type="Gene3D" id="3.30.40.10">
    <property type="entry name" value="Zinc/RING finger domain, C3HC4 (zinc finger)"/>
    <property type="match status" value="1"/>
</dbReference>
<dbReference type="Pfam" id="PF00443">
    <property type="entry name" value="UCH"/>
    <property type="match status" value="1"/>
</dbReference>
<dbReference type="AlphaFoldDB" id="A0A914MMD8"/>
<dbReference type="GO" id="GO:0006508">
    <property type="term" value="P:proteolysis"/>
    <property type="evidence" value="ECO:0007669"/>
    <property type="project" value="UniProtKB-KW"/>
</dbReference>
<keyword evidence="3 9" id="KW-0645">Protease</keyword>
<evidence type="ECO:0000256" key="9">
    <source>
        <dbReference type="RuleBase" id="RU366025"/>
    </source>
</evidence>
<dbReference type="Gene3D" id="1.10.8.10">
    <property type="entry name" value="DNA helicase RuvA subunit, C-terminal domain"/>
    <property type="match status" value="1"/>
</dbReference>
<dbReference type="PANTHER" id="PTHR24006">
    <property type="entry name" value="UBIQUITIN CARBOXYL-TERMINAL HYDROLASE"/>
    <property type="match status" value="1"/>
</dbReference>